<evidence type="ECO:0000313" key="2">
    <source>
        <dbReference type="Proteomes" id="UP000015103"/>
    </source>
</evidence>
<dbReference type="Proteomes" id="UP000015103">
    <property type="component" value="Unassembled WGS sequence"/>
</dbReference>
<protein>
    <recommendedName>
        <fullName evidence="3">Major facilitator superfamily (MFS) profile domain-containing protein</fullName>
    </recommendedName>
</protein>
<dbReference type="VEuPathDB" id="VectorBase:RPRC011440"/>
<name>T1I571_RHOPR</name>
<proteinExistence type="predicted"/>
<keyword evidence="2" id="KW-1185">Reference proteome</keyword>
<dbReference type="EMBL" id="ACPB03038254">
    <property type="status" value="NOT_ANNOTATED_CDS"/>
    <property type="molecule type" value="Genomic_DNA"/>
</dbReference>
<dbReference type="InterPro" id="IPR036259">
    <property type="entry name" value="MFS_trans_sf"/>
</dbReference>
<dbReference type="HOGENOM" id="CLU_155636_0_0_1"/>
<sequence>MSASCLIMLLVGFFANDIIPFMVILILAIAFHAFLYSSYIITPLELAPNFAGILYALTIAADNLAGTLASIVTGWTVHNPVRFKLKLHIYY</sequence>
<evidence type="ECO:0000313" key="1">
    <source>
        <dbReference type="EnsemblMetazoa" id="RPRC011440-PA"/>
    </source>
</evidence>
<dbReference type="InParanoid" id="T1I571"/>
<dbReference type="AlphaFoldDB" id="T1I571"/>
<dbReference type="EnsemblMetazoa" id="RPRC011440-RA">
    <property type="protein sequence ID" value="RPRC011440-PA"/>
    <property type="gene ID" value="RPRC011440"/>
</dbReference>
<evidence type="ECO:0008006" key="3">
    <source>
        <dbReference type="Google" id="ProtNLM"/>
    </source>
</evidence>
<organism evidence="1 2">
    <name type="scientific">Rhodnius prolixus</name>
    <name type="common">Triatomid bug</name>
    <dbReference type="NCBI Taxonomy" id="13249"/>
    <lineage>
        <taxon>Eukaryota</taxon>
        <taxon>Metazoa</taxon>
        <taxon>Ecdysozoa</taxon>
        <taxon>Arthropoda</taxon>
        <taxon>Hexapoda</taxon>
        <taxon>Insecta</taxon>
        <taxon>Pterygota</taxon>
        <taxon>Neoptera</taxon>
        <taxon>Paraneoptera</taxon>
        <taxon>Hemiptera</taxon>
        <taxon>Heteroptera</taxon>
        <taxon>Panheteroptera</taxon>
        <taxon>Cimicomorpha</taxon>
        <taxon>Reduviidae</taxon>
        <taxon>Triatominae</taxon>
        <taxon>Rhodnius</taxon>
    </lineage>
</organism>
<dbReference type="SUPFAM" id="SSF103473">
    <property type="entry name" value="MFS general substrate transporter"/>
    <property type="match status" value="1"/>
</dbReference>
<reference evidence="1" key="1">
    <citation type="submission" date="2015-05" db="UniProtKB">
        <authorList>
            <consortium name="EnsemblMetazoa"/>
        </authorList>
    </citation>
    <scope>IDENTIFICATION</scope>
</reference>
<accession>T1I571</accession>